<keyword evidence="7" id="KW-0630">Potassium</keyword>
<keyword evidence="4" id="KW-0633">Potassium transport</keyword>
<feature type="transmembrane region" description="Helical" evidence="13">
    <location>
        <begin position="151"/>
        <end position="175"/>
    </location>
</feature>
<keyword evidence="9" id="KW-0406">Ion transport</keyword>
<dbReference type="Pfam" id="PF06736">
    <property type="entry name" value="TMEM175"/>
    <property type="match status" value="1"/>
</dbReference>
<organism evidence="14 15">
    <name type="scientific">Enterococcus quebecensis</name>
    <dbReference type="NCBI Taxonomy" id="903983"/>
    <lineage>
        <taxon>Bacteria</taxon>
        <taxon>Bacillati</taxon>
        <taxon>Bacillota</taxon>
        <taxon>Bacilli</taxon>
        <taxon>Lactobacillales</taxon>
        <taxon>Enterococcaceae</taxon>
        <taxon>Enterococcus</taxon>
    </lineage>
</organism>
<dbReference type="GO" id="GO:0016020">
    <property type="term" value="C:membrane"/>
    <property type="evidence" value="ECO:0007669"/>
    <property type="project" value="UniProtKB-SubCell"/>
</dbReference>
<dbReference type="GO" id="GO:0015252">
    <property type="term" value="F:proton channel activity"/>
    <property type="evidence" value="ECO:0007669"/>
    <property type="project" value="InterPro"/>
</dbReference>
<dbReference type="EMBL" id="MIKB01000001">
    <property type="protein sequence ID" value="OEG19648.1"/>
    <property type="molecule type" value="Genomic_DNA"/>
</dbReference>
<keyword evidence="11" id="KW-0407">Ion channel</keyword>
<dbReference type="Proteomes" id="UP000094764">
    <property type="component" value="Unassembled WGS sequence"/>
</dbReference>
<evidence type="ECO:0000256" key="11">
    <source>
        <dbReference type="ARBA" id="ARBA00023303"/>
    </source>
</evidence>
<keyword evidence="3" id="KW-0813">Transport</keyword>
<evidence type="ECO:0000256" key="10">
    <source>
        <dbReference type="ARBA" id="ARBA00023136"/>
    </source>
</evidence>
<evidence type="ECO:0000313" key="14">
    <source>
        <dbReference type="EMBL" id="OEG19648.1"/>
    </source>
</evidence>
<feature type="transmembrane region" description="Helical" evidence="13">
    <location>
        <begin position="78"/>
        <end position="96"/>
    </location>
</feature>
<evidence type="ECO:0000256" key="2">
    <source>
        <dbReference type="ARBA" id="ARBA00006920"/>
    </source>
</evidence>
<name>A0A1E5H3T8_9ENTE</name>
<evidence type="ECO:0000256" key="3">
    <source>
        <dbReference type="ARBA" id="ARBA00022448"/>
    </source>
</evidence>
<keyword evidence="10 13" id="KW-0472">Membrane</keyword>
<comment type="similarity">
    <text evidence="2">Belongs to the TMEM175 family.</text>
</comment>
<accession>A0A1E5H3T8</accession>
<gene>
    <name evidence="14" type="ORF">BCR23_00755</name>
</gene>
<keyword evidence="15" id="KW-1185">Reference proteome</keyword>
<evidence type="ECO:0000256" key="1">
    <source>
        <dbReference type="ARBA" id="ARBA00004141"/>
    </source>
</evidence>
<comment type="catalytic activity">
    <reaction evidence="12">
        <text>K(+)(in) = K(+)(out)</text>
        <dbReference type="Rhea" id="RHEA:29463"/>
        <dbReference type="ChEBI" id="CHEBI:29103"/>
    </reaction>
</comment>
<keyword evidence="5 13" id="KW-0812">Transmembrane</keyword>
<dbReference type="InterPro" id="IPR010617">
    <property type="entry name" value="TMEM175-like"/>
</dbReference>
<evidence type="ECO:0000256" key="9">
    <source>
        <dbReference type="ARBA" id="ARBA00023065"/>
    </source>
</evidence>
<evidence type="ECO:0000256" key="5">
    <source>
        <dbReference type="ARBA" id="ARBA00022692"/>
    </source>
</evidence>
<evidence type="ECO:0000256" key="6">
    <source>
        <dbReference type="ARBA" id="ARBA00022826"/>
    </source>
</evidence>
<feature type="transmembrane region" description="Helical" evidence="13">
    <location>
        <begin position="6"/>
        <end position="26"/>
    </location>
</feature>
<evidence type="ECO:0000256" key="4">
    <source>
        <dbReference type="ARBA" id="ARBA00022538"/>
    </source>
</evidence>
<protein>
    <recommendedName>
        <fullName evidence="16">DUF1211 domain-containing membrane protein</fullName>
    </recommendedName>
</protein>
<proteinExistence type="inferred from homology"/>
<dbReference type="GO" id="GO:0005267">
    <property type="term" value="F:potassium channel activity"/>
    <property type="evidence" value="ECO:0007669"/>
    <property type="project" value="UniProtKB-KW"/>
</dbReference>
<evidence type="ECO:0000256" key="7">
    <source>
        <dbReference type="ARBA" id="ARBA00022958"/>
    </source>
</evidence>
<evidence type="ECO:0000313" key="15">
    <source>
        <dbReference type="Proteomes" id="UP000094764"/>
    </source>
</evidence>
<keyword evidence="6" id="KW-0631">Potassium channel</keyword>
<evidence type="ECO:0000256" key="8">
    <source>
        <dbReference type="ARBA" id="ARBA00022989"/>
    </source>
</evidence>
<comment type="subcellular location">
    <subcellularLocation>
        <location evidence="1">Membrane</location>
        <topology evidence="1">Multi-pass membrane protein</topology>
    </subcellularLocation>
</comment>
<reference evidence="15" key="1">
    <citation type="submission" date="2016-09" db="EMBL/GenBank/DDBJ databases">
        <authorList>
            <person name="Gulvik C.A."/>
        </authorList>
    </citation>
    <scope>NUCLEOTIDE SEQUENCE [LARGE SCALE GENOMIC DNA]</scope>
    <source>
        <strain evidence="15">LMG 26306</strain>
    </source>
</reference>
<comment type="caution">
    <text evidence="14">The sequence shown here is derived from an EMBL/GenBank/DDBJ whole genome shotgun (WGS) entry which is preliminary data.</text>
</comment>
<evidence type="ECO:0000256" key="12">
    <source>
        <dbReference type="ARBA" id="ARBA00034430"/>
    </source>
</evidence>
<dbReference type="STRING" id="903983.BCR23_00755"/>
<sequence length="303" mass="36249">MKDRVVMLGDAIIAIIITIMVLDLPIKLTHSGNIEIITLMRSIGIYFISFCFVGNLWYQTAQVFNHVKKIKNKDFVVYMFLMFFLSLVPAFTRLLIEDTNREIVFMYGILTFIVSIFLQILLNSLERQIEETEKIKSEYQKKIRFKHRGNFIFRIFLLFLAYYYPEFGLVVYLALPIFNFLQNIVSHEENIYVEQMNDEQKNYYLQDSNQTFENTIQKYVSLLKSSMNNAQGAQKDPEWWHQFNQQWQKEVNRKIKQIDQKLSETTDESEKNHLYQKREKLESQKRQIDEYVSMATIKNQKSK</sequence>
<evidence type="ECO:0008006" key="16">
    <source>
        <dbReference type="Google" id="ProtNLM"/>
    </source>
</evidence>
<feature type="transmembrane region" description="Helical" evidence="13">
    <location>
        <begin position="103"/>
        <end position="122"/>
    </location>
</feature>
<keyword evidence="8 13" id="KW-1133">Transmembrane helix</keyword>
<feature type="transmembrane region" description="Helical" evidence="13">
    <location>
        <begin position="38"/>
        <end position="58"/>
    </location>
</feature>
<evidence type="ECO:0000256" key="13">
    <source>
        <dbReference type="SAM" id="Phobius"/>
    </source>
</evidence>
<dbReference type="AlphaFoldDB" id="A0A1E5H3T8"/>